<evidence type="ECO:0000313" key="1">
    <source>
        <dbReference type="EMBL" id="KAF7720325.1"/>
    </source>
</evidence>
<dbReference type="OrthoDB" id="4364700at2759"/>
<accession>A0A8J8WBN9</accession>
<gene>
    <name evidence="1" type="ORF">PECM_000255</name>
</gene>
<dbReference type="AlphaFoldDB" id="A0A8J8WBN9"/>
<sequence>MDPKIETKVEARNLPSSLEEWMIAAGAYKRRSIHVQRGLLSGSKIDRSQYLHLRVLWENDIRQEACDRLNLGKFHDEAKGWLAKFDPFQRHLDRLKCPTAMDDPADIFYTAYRQQEQVMKFFRKGVKEQGLRRLNEQIVNTSLVCFLDAICGKHARLKKACVWTPQNAGLTANFPKAAMVCKLDGYLCSDSTSQTHLILEAKPNRREKHSPTVYWQEAAELVAALRTPLPKGLKRDMAVLISQDGDQLYIAKAFQGATYLEYLERTEEPKQPEQLNELDEAGFLRIEQWGPWNIAHPGDVEEFAGLLLAIVLRAFSEDTLAETTG</sequence>
<dbReference type="Proteomes" id="UP000631181">
    <property type="component" value="Unassembled WGS sequence"/>
</dbReference>
<protein>
    <submittedName>
        <fullName evidence="1">Uncharacterized protein</fullName>
    </submittedName>
</protein>
<comment type="caution">
    <text evidence="1">The sequence shown here is derived from an EMBL/GenBank/DDBJ whole genome shotgun (WGS) entry which is preliminary data.</text>
</comment>
<evidence type="ECO:0000313" key="2">
    <source>
        <dbReference type="Proteomes" id="UP000631181"/>
    </source>
</evidence>
<name>A0A8J8WBN9_9EURO</name>
<keyword evidence="2" id="KW-1185">Reference proteome</keyword>
<reference evidence="1" key="1">
    <citation type="journal article" date="2020" name="Front. Microbiol.">
        <title>Gene regulatory networks of Penicillium echinulatum 2HH and Penicillium oxalicum 114-2 inferred by a computational biology approach.</title>
        <authorList>
            <person name="Lenz A.R."/>
            <person name="Galan-Vasquez E."/>
            <person name="Balbinot E."/>
            <person name="De Abreu F.P."/>
            <person name="De Oliveira N.S."/>
            <person name="Da Rosa L.O."/>
            <person name="De Avila E Silva S."/>
            <person name="Camassola M."/>
            <person name="Dillon A.J.P."/>
            <person name="Perez-Rueda E."/>
        </authorList>
    </citation>
    <scope>NUCLEOTIDE SEQUENCE</scope>
    <source>
        <strain evidence="1">S1M29</strain>
    </source>
</reference>
<organism evidence="1 2">
    <name type="scientific">Penicillium ucsense</name>
    <dbReference type="NCBI Taxonomy" id="2839758"/>
    <lineage>
        <taxon>Eukaryota</taxon>
        <taxon>Fungi</taxon>
        <taxon>Dikarya</taxon>
        <taxon>Ascomycota</taxon>
        <taxon>Pezizomycotina</taxon>
        <taxon>Eurotiomycetes</taxon>
        <taxon>Eurotiomycetidae</taxon>
        <taxon>Eurotiales</taxon>
        <taxon>Aspergillaceae</taxon>
        <taxon>Penicillium</taxon>
    </lineage>
</organism>
<dbReference type="EMBL" id="WIWV01000001">
    <property type="protein sequence ID" value="KAF7720325.1"/>
    <property type="molecule type" value="Genomic_DNA"/>
</dbReference>
<proteinExistence type="predicted"/>